<feature type="domain" description="ABC3 transporter permease C-terminal" evidence="7">
    <location>
        <begin position="204"/>
        <end position="320"/>
    </location>
</feature>
<dbReference type="KEGG" id="teu:TEU_02975"/>
<feature type="transmembrane region" description="Helical" evidence="6">
    <location>
        <begin position="614"/>
        <end position="632"/>
    </location>
</feature>
<dbReference type="HOGENOM" id="CLU_422516_0_0_2"/>
<accession>A0A097QSD2</accession>
<dbReference type="Pfam" id="PF02687">
    <property type="entry name" value="FtsX"/>
    <property type="match status" value="2"/>
</dbReference>
<dbReference type="InterPro" id="IPR025857">
    <property type="entry name" value="MacB_PCD"/>
</dbReference>
<dbReference type="InterPro" id="IPR003838">
    <property type="entry name" value="ABC3_permease_C"/>
</dbReference>
<dbReference type="Proteomes" id="UP000029980">
    <property type="component" value="Chromosome"/>
</dbReference>
<feature type="transmembrane region" description="Helical" evidence="6">
    <location>
        <begin position="575"/>
        <end position="594"/>
    </location>
</feature>
<evidence type="ECO:0000259" key="7">
    <source>
        <dbReference type="Pfam" id="PF02687"/>
    </source>
</evidence>
<keyword evidence="5 6" id="KW-0472">Membrane</keyword>
<evidence type="ECO:0000256" key="4">
    <source>
        <dbReference type="ARBA" id="ARBA00022989"/>
    </source>
</evidence>
<organism evidence="9 10">
    <name type="scientific">Thermococcus eurythermalis</name>
    <dbReference type="NCBI Taxonomy" id="1505907"/>
    <lineage>
        <taxon>Archaea</taxon>
        <taxon>Methanobacteriati</taxon>
        <taxon>Methanobacteriota</taxon>
        <taxon>Thermococci</taxon>
        <taxon>Thermococcales</taxon>
        <taxon>Thermococcaceae</taxon>
        <taxon>Thermococcus</taxon>
    </lineage>
</organism>
<dbReference type="PANTHER" id="PTHR30287:SF2">
    <property type="entry name" value="BLL1001 PROTEIN"/>
    <property type="match status" value="1"/>
</dbReference>
<name>A0A097QSD2_9EURY</name>
<feature type="transmembrane region" description="Helical" evidence="6">
    <location>
        <begin position="334"/>
        <end position="352"/>
    </location>
</feature>
<comment type="subcellular location">
    <subcellularLocation>
        <location evidence="1">Cell membrane</location>
        <topology evidence="1">Multi-pass membrane protein</topology>
    </subcellularLocation>
</comment>
<protein>
    <recommendedName>
        <fullName evidence="11">ABC3 transporter permease protein domain-containing protein</fullName>
    </recommendedName>
</protein>
<keyword evidence="10" id="KW-1185">Reference proteome</keyword>
<feature type="transmembrane region" description="Helical" evidence="6">
    <location>
        <begin position="522"/>
        <end position="545"/>
    </location>
</feature>
<feature type="domain" description="MacB-like periplasmic core" evidence="8">
    <location>
        <begin position="393"/>
        <end position="480"/>
    </location>
</feature>
<sequence>MKLKVTLRKLRHEKKRVAIVFLAFLFVSLGFNFTLSAVGSISKAVEDFAKRGNVELAVEGVTVEELGRFGEVVNYVYFNDTEVEFNGKEYRASVGYGEFKSLHVKTPEDGAVVLAFLRIKKGDRIKIGDREYEVRASYYYLSGVPFVLVNKKGQHLYALMRCNNTEALAMFLMENAKVDYFQVYEDSEIPYMDSLKNIKNFAMSFFYLLLGASLVVIVLLTVTHVKGNVREVGILKALGLSDSFTFSLFAGDYLLIALTAYLVGIPLGIKLGHSYVSSRFPLSTSPDCLYPLKFDVIILLGTALILSLPYLYVSRIRTIEALRFTPRKSSRLRFFAAFFVVFLASSSAYFGVKGIENTLTLELPYNLEVWGDPSKIAQIPGEKAGYLSGQKVNGMTTEIYFFDYESIFEKTLIAGRWFEKEDEAVIEKGLARKLGLKVGDTIKVQLLGEEREYRVVGISDMYFYDFKAVFLPKINAVPDRVAFLNAENPEELKEEYERLGLKVHTIDDLKRQTENNLMLFKAAAYGVMGIIFPISLFALFALIYLEIESNEKVYATLKAVGIPNSHVWKESLRKALPSLIAGSLLALPVSLKVGEYIGNIVLPAELGVGDLTKIFPLLLVLYPFYGVFIVLLTERALNRLDVVKALRS</sequence>
<evidence type="ECO:0000256" key="6">
    <source>
        <dbReference type="SAM" id="Phobius"/>
    </source>
</evidence>
<evidence type="ECO:0008006" key="11">
    <source>
        <dbReference type="Google" id="ProtNLM"/>
    </source>
</evidence>
<evidence type="ECO:0000259" key="8">
    <source>
        <dbReference type="Pfam" id="PF12704"/>
    </source>
</evidence>
<evidence type="ECO:0000313" key="9">
    <source>
        <dbReference type="EMBL" id="AIU69388.1"/>
    </source>
</evidence>
<keyword evidence="2" id="KW-1003">Cell membrane</keyword>
<keyword evidence="3 6" id="KW-0812">Transmembrane</keyword>
<evidence type="ECO:0000256" key="5">
    <source>
        <dbReference type="ARBA" id="ARBA00023136"/>
    </source>
</evidence>
<dbReference type="GO" id="GO:0005886">
    <property type="term" value="C:plasma membrane"/>
    <property type="evidence" value="ECO:0007669"/>
    <property type="project" value="UniProtKB-SubCell"/>
</dbReference>
<feature type="transmembrane region" description="Helical" evidence="6">
    <location>
        <begin position="205"/>
        <end position="225"/>
    </location>
</feature>
<dbReference type="RefSeq" id="WP_050002369.1">
    <property type="nucleotide sequence ID" value="NZ_CP008887.1"/>
</dbReference>
<dbReference type="OrthoDB" id="99831at2157"/>
<reference evidence="9 10" key="1">
    <citation type="journal article" date="2015" name="Int. J. Syst. Evol. Microbiol.">
        <title>Thermococcus eurythermalis sp. nov., a conditional piezophilic hyperthermophilic archaeon with a wide temperature range isolated from an oil-immersed chimney in the Guaymas Basin.</title>
        <authorList>
            <person name="Zhao W."/>
            <person name="Zeng X."/>
            <person name="Xiao X."/>
        </authorList>
    </citation>
    <scope>NUCLEOTIDE SEQUENCE [LARGE SCALE GENOMIC DNA]</scope>
    <source>
        <strain evidence="9 10">A501</strain>
    </source>
</reference>
<dbReference type="InterPro" id="IPR038766">
    <property type="entry name" value="Membrane_comp_ABC_pdt"/>
</dbReference>
<evidence type="ECO:0000256" key="1">
    <source>
        <dbReference type="ARBA" id="ARBA00004651"/>
    </source>
</evidence>
<dbReference type="PANTHER" id="PTHR30287">
    <property type="entry name" value="MEMBRANE COMPONENT OF PREDICTED ABC SUPERFAMILY METABOLITE UPTAKE TRANSPORTER"/>
    <property type="match status" value="1"/>
</dbReference>
<feature type="domain" description="ABC3 transporter permease C-terminal" evidence="7">
    <location>
        <begin position="527"/>
        <end position="628"/>
    </location>
</feature>
<gene>
    <name evidence="9" type="ORF">TEU_02975</name>
</gene>
<dbReference type="EMBL" id="CP008887">
    <property type="protein sequence ID" value="AIU69388.1"/>
    <property type="molecule type" value="Genomic_DNA"/>
</dbReference>
<evidence type="ECO:0000256" key="3">
    <source>
        <dbReference type="ARBA" id="ARBA00022692"/>
    </source>
</evidence>
<evidence type="ECO:0000256" key="2">
    <source>
        <dbReference type="ARBA" id="ARBA00022475"/>
    </source>
</evidence>
<dbReference type="Pfam" id="PF12704">
    <property type="entry name" value="MacB_PCD"/>
    <property type="match status" value="1"/>
</dbReference>
<feature type="transmembrane region" description="Helical" evidence="6">
    <location>
        <begin position="289"/>
        <end position="313"/>
    </location>
</feature>
<proteinExistence type="predicted"/>
<dbReference type="AlphaFoldDB" id="A0A097QSD2"/>
<feature type="transmembrane region" description="Helical" evidence="6">
    <location>
        <begin position="246"/>
        <end position="269"/>
    </location>
</feature>
<dbReference type="GeneID" id="25152396"/>
<dbReference type="STRING" id="1505907.TEU_02975"/>
<keyword evidence="4 6" id="KW-1133">Transmembrane helix</keyword>
<evidence type="ECO:0000313" key="10">
    <source>
        <dbReference type="Proteomes" id="UP000029980"/>
    </source>
</evidence>